<dbReference type="Pfam" id="PF13288">
    <property type="entry name" value="DXPR_C"/>
    <property type="match status" value="1"/>
</dbReference>
<evidence type="ECO:0000256" key="8">
    <source>
        <dbReference type="ARBA" id="ARBA00048543"/>
    </source>
</evidence>
<dbReference type="AlphaFoldDB" id="G5H782"/>
<dbReference type="SUPFAM" id="SSF55347">
    <property type="entry name" value="Glyceraldehyde-3-phosphate dehydrogenase-like, C-terminal domain"/>
    <property type="match status" value="1"/>
</dbReference>
<keyword evidence="6 9" id="KW-0464">Manganese</keyword>
<evidence type="ECO:0000256" key="5">
    <source>
        <dbReference type="ARBA" id="ARBA00023002"/>
    </source>
</evidence>
<feature type="binding site" evidence="9">
    <location>
        <position position="41"/>
    </location>
    <ligand>
        <name>NADPH</name>
        <dbReference type="ChEBI" id="CHEBI:57783"/>
    </ligand>
</feature>
<dbReference type="Proteomes" id="UP000006008">
    <property type="component" value="Unassembled WGS sequence"/>
</dbReference>
<evidence type="ECO:0000256" key="7">
    <source>
        <dbReference type="ARBA" id="ARBA00023229"/>
    </source>
</evidence>
<dbReference type="GeneID" id="92816059"/>
<dbReference type="GO" id="GO:0070402">
    <property type="term" value="F:NADPH binding"/>
    <property type="evidence" value="ECO:0007669"/>
    <property type="project" value="InterPro"/>
</dbReference>
<dbReference type="HOGENOM" id="CLU_035714_4_0_10"/>
<comment type="function">
    <text evidence="9">Catalyzes the NADPH-dependent rearrangement and reduction of 1-deoxy-D-xylulose-5-phosphate (DXP) to 2-C-methyl-D-erythritol 4-phosphate (MEP).</text>
</comment>
<feature type="binding site" evidence="9">
    <location>
        <position position="126"/>
    </location>
    <ligand>
        <name>1-deoxy-D-xylulose 5-phosphate</name>
        <dbReference type="ChEBI" id="CHEBI:57792"/>
    </ligand>
</feature>
<evidence type="ECO:0000313" key="13">
    <source>
        <dbReference type="EMBL" id="EHB92721.1"/>
    </source>
</evidence>
<keyword evidence="13" id="KW-0413">Isomerase</keyword>
<dbReference type="STRING" id="742725.HMPREF9450_00925"/>
<keyword evidence="3 9" id="KW-0479">Metal-binding</keyword>
<dbReference type="InterPro" id="IPR003821">
    <property type="entry name" value="DXP_reductoisomerase"/>
</dbReference>
<evidence type="ECO:0000256" key="6">
    <source>
        <dbReference type="ARBA" id="ARBA00023211"/>
    </source>
</evidence>
<feature type="binding site" evidence="9">
    <location>
        <position position="16"/>
    </location>
    <ligand>
        <name>NADPH</name>
        <dbReference type="ChEBI" id="CHEBI:57783"/>
    </ligand>
</feature>
<feature type="domain" description="1-deoxy-D-xylulose 5-phosphate reductoisomerase C-terminal" evidence="11">
    <location>
        <begin position="147"/>
        <end position="229"/>
    </location>
</feature>
<dbReference type="InterPro" id="IPR036169">
    <property type="entry name" value="DXPR_C_sf"/>
</dbReference>
<dbReference type="InterPro" id="IPR013512">
    <property type="entry name" value="DXP_reductoisomerase_N"/>
</dbReference>
<feature type="binding site" evidence="9">
    <location>
        <position position="218"/>
    </location>
    <ligand>
        <name>1-deoxy-D-xylulose 5-phosphate</name>
        <dbReference type="ChEBI" id="CHEBI:57792"/>
    </ligand>
</feature>
<accession>G5H782</accession>
<feature type="binding site" evidence="9">
    <location>
        <position position="199"/>
    </location>
    <ligand>
        <name>1-deoxy-D-xylulose 5-phosphate</name>
        <dbReference type="ChEBI" id="CHEBI:57792"/>
    </ligand>
</feature>
<feature type="domain" description="DXP reductoisomerase C-terminal" evidence="12">
    <location>
        <begin position="261"/>
        <end position="377"/>
    </location>
</feature>
<comment type="caution">
    <text evidence="9">Lacks conserved residue(s) required for the propagation of feature annotation.</text>
</comment>
<dbReference type="GO" id="GO:0051484">
    <property type="term" value="P:isopentenyl diphosphate biosynthetic process, methylerythritol 4-phosphate pathway involved in terpenoid biosynthetic process"/>
    <property type="evidence" value="ECO:0007669"/>
    <property type="project" value="UniProtKB-ARBA"/>
</dbReference>
<comment type="caution">
    <text evidence="13">The sequence shown here is derived from an EMBL/GenBank/DDBJ whole genome shotgun (WGS) entry which is preliminary data.</text>
</comment>
<evidence type="ECO:0000259" key="10">
    <source>
        <dbReference type="Pfam" id="PF02670"/>
    </source>
</evidence>
<keyword evidence="4 9" id="KW-0521">NADP</keyword>
<dbReference type="GO" id="GO:0030604">
    <property type="term" value="F:1-deoxy-D-xylulose-5-phosphate reductoisomerase activity"/>
    <property type="evidence" value="ECO:0007669"/>
    <property type="project" value="UniProtKB-UniRule"/>
</dbReference>
<feature type="binding site" evidence="9">
    <location>
        <position position="176"/>
    </location>
    <ligand>
        <name>1-deoxy-D-xylulose 5-phosphate</name>
        <dbReference type="ChEBI" id="CHEBI:57792"/>
    </ligand>
</feature>
<dbReference type="OrthoDB" id="9806546at2"/>
<dbReference type="HAMAP" id="MF_00183">
    <property type="entry name" value="DXP_reductoisom"/>
    <property type="match status" value="1"/>
</dbReference>
<feature type="binding site" evidence="9">
    <location>
        <position position="153"/>
    </location>
    <ligand>
        <name>1-deoxy-D-xylulose 5-phosphate</name>
        <dbReference type="ChEBI" id="CHEBI:57792"/>
    </ligand>
</feature>
<feature type="binding site" evidence="9">
    <location>
        <position position="221"/>
    </location>
    <ligand>
        <name>Mn(2+)</name>
        <dbReference type="ChEBI" id="CHEBI:29035"/>
    </ligand>
</feature>
<feature type="binding site" evidence="9">
    <location>
        <position position="151"/>
    </location>
    <ligand>
        <name>Mn(2+)</name>
        <dbReference type="ChEBI" id="CHEBI:29035"/>
    </ligand>
</feature>
<feature type="binding site" evidence="9">
    <location>
        <position position="217"/>
    </location>
    <ligand>
        <name>1-deoxy-D-xylulose 5-phosphate</name>
        <dbReference type="ChEBI" id="CHEBI:57792"/>
    </ligand>
</feature>
<comment type="pathway">
    <text evidence="1 9">Isoprenoid biosynthesis; isopentenyl diphosphate biosynthesis via DXP pathway; isopentenyl diphosphate from 1-deoxy-D-xylulose 5-phosphate: step 1/6.</text>
</comment>
<feature type="binding site" evidence="9">
    <location>
        <position position="152"/>
    </location>
    <ligand>
        <name>1-deoxy-D-xylulose 5-phosphate</name>
        <dbReference type="ChEBI" id="CHEBI:57792"/>
    </ligand>
</feature>
<feature type="domain" description="1-deoxy-D-xylulose 5-phosphate reductoisomerase N-terminal" evidence="10">
    <location>
        <begin position="7"/>
        <end position="133"/>
    </location>
</feature>
<protein>
    <recommendedName>
        <fullName evidence="9">1-deoxy-D-xylulose 5-phosphate reductoisomerase</fullName>
        <shortName evidence="9">DXP reductoisomerase</shortName>
        <ecNumber evidence="9">1.1.1.267</ecNumber>
    </recommendedName>
    <alternativeName>
        <fullName evidence="9">1-deoxyxylulose-5-phosphate reductoisomerase</fullName>
    </alternativeName>
    <alternativeName>
        <fullName evidence="9">2-C-methyl-D-erythritol 4-phosphate synthase</fullName>
    </alternativeName>
</protein>
<feature type="binding site" evidence="9">
    <location>
        <position position="14"/>
    </location>
    <ligand>
        <name>NADPH</name>
        <dbReference type="ChEBI" id="CHEBI:57783"/>
    </ligand>
</feature>
<comment type="cofactor">
    <cofactor evidence="9">
        <name>Mg(2+)</name>
        <dbReference type="ChEBI" id="CHEBI:18420"/>
    </cofactor>
    <cofactor evidence="9">
        <name>Mn(2+)</name>
        <dbReference type="ChEBI" id="CHEBI:29035"/>
    </cofactor>
</comment>
<dbReference type="PIRSF" id="PIRSF006205">
    <property type="entry name" value="Dxp_reductismrs"/>
    <property type="match status" value="1"/>
</dbReference>
<feature type="binding site" evidence="9">
    <location>
        <position position="153"/>
    </location>
    <ligand>
        <name>Mn(2+)</name>
        <dbReference type="ChEBI" id="CHEBI:29035"/>
    </ligand>
</feature>
<dbReference type="RefSeq" id="WP_009133731.1">
    <property type="nucleotide sequence ID" value="NZ_CP102250.1"/>
</dbReference>
<feature type="binding site" evidence="9">
    <location>
        <position position="127"/>
    </location>
    <ligand>
        <name>NADPH</name>
        <dbReference type="ChEBI" id="CHEBI:57783"/>
    </ligand>
</feature>
<sequence>MERKQRLAVLGSTGSIGTQTLDIVRNYPERFEITTLTAHSNWEALAAQAVEFAPDNVVIANERFYTPLREALSSQPIKVYAGEQALEQVVRSEAVDTVVMALVGYSGLFPTVSALLHGKKVALANKECLVVAGEIITALSAEHRAPILPVDSEHSAIFQCLVGEPSPVEKVILTASGGPFLHKTAAELEKVSVEDALNHPCWTMGAKVTIDSASLMNKGFEVIEAKWLFGLRPDQIDVLIHPRSVIHSMVQFADGAVKAQLGTPDMHLPIQYALSFPERMPLDGPRIDFAELGCLEFFKPDTARFPNLGLAFECLRRGGNAGGILNAANEIAVAAFLDGQIGFTDIPRINTETLARATAIARPTLDQYRQTDAEAREIARSLLPAQARSRNCKAQSLNS</sequence>
<comment type="catalytic activity">
    <reaction evidence="8">
        <text>2-C-methyl-D-erythritol 4-phosphate + NADP(+) = 1-deoxy-D-xylulose 5-phosphate + NADPH + H(+)</text>
        <dbReference type="Rhea" id="RHEA:13717"/>
        <dbReference type="ChEBI" id="CHEBI:15378"/>
        <dbReference type="ChEBI" id="CHEBI:57783"/>
        <dbReference type="ChEBI" id="CHEBI:57792"/>
        <dbReference type="ChEBI" id="CHEBI:58262"/>
        <dbReference type="ChEBI" id="CHEBI:58349"/>
        <dbReference type="EC" id="1.1.1.267"/>
    </reaction>
    <physiologicalReaction direction="right-to-left" evidence="8">
        <dbReference type="Rhea" id="RHEA:13719"/>
    </physiologicalReaction>
</comment>
<feature type="binding site" evidence="9">
    <location>
        <position position="15"/>
    </location>
    <ligand>
        <name>NADPH</name>
        <dbReference type="ChEBI" id="CHEBI:57783"/>
    </ligand>
</feature>
<dbReference type="Gene3D" id="1.10.1740.10">
    <property type="match status" value="1"/>
</dbReference>
<name>G5H782_9BACT</name>
<feature type="binding site" evidence="9">
    <location>
        <position position="13"/>
    </location>
    <ligand>
        <name>NADPH</name>
        <dbReference type="ChEBI" id="CHEBI:57783"/>
    </ligand>
</feature>
<dbReference type="Pfam" id="PF08436">
    <property type="entry name" value="DXP_redisom_C"/>
    <property type="match status" value="1"/>
</dbReference>
<dbReference type="PATRIC" id="fig|742725.3.peg.979"/>
<keyword evidence="9" id="KW-0460">Magnesium</keyword>
<dbReference type="PANTHER" id="PTHR30525:SF0">
    <property type="entry name" value="1-DEOXY-D-XYLULOSE 5-PHOSPHATE REDUCTOISOMERASE, CHLOROPLASTIC"/>
    <property type="match status" value="1"/>
</dbReference>
<evidence type="ECO:0000256" key="9">
    <source>
        <dbReference type="HAMAP-Rule" id="MF_00183"/>
    </source>
</evidence>
<dbReference type="SUPFAM" id="SSF69055">
    <property type="entry name" value="1-deoxy-D-xylulose-5-phosphate reductoisomerase, C-terminal domain"/>
    <property type="match status" value="1"/>
</dbReference>
<evidence type="ECO:0000313" key="14">
    <source>
        <dbReference type="Proteomes" id="UP000006008"/>
    </source>
</evidence>
<evidence type="ECO:0000256" key="2">
    <source>
        <dbReference type="ARBA" id="ARBA00006825"/>
    </source>
</evidence>
<dbReference type="PANTHER" id="PTHR30525">
    <property type="entry name" value="1-DEOXY-D-XYLULOSE 5-PHOSPHATE REDUCTOISOMERASE"/>
    <property type="match status" value="1"/>
</dbReference>
<feature type="binding site" evidence="9">
    <location>
        <position position="205"/>
    </location>
    <ligand>
        <name>NADPH</name>
        <dbReference type="ChEBI" id="CHEBI:57783"/>
    </ligand>
</feature>
<evidence type="ECO:0000259" key="11">
    <source>
        <dbReference type="Pfam" id="PF08436"/>
    </source>
</evidence>
<evidence type="ECO:0000256" key="4">
    <source>
        <dbReference type="ARBA" id="ARBA00022857"/>
    </source>
</evidence>
<dbReference type="eggNOG" id="COG0743">
    <property type="taxonomic scope" value="Bacteria"/>
</dbReference>
<dbReference type="InterPro" id="IPR013644">
    <property type="entry name" value="DXP_reductoisomerase_C"/>
</dbReference>
<dbReference type="InterPro" id="IPR026877">
    <property type="entry name" value="DXPR_C"/>
</dbReference>
<keyword evidence="14" id="KW-1185">Reference proteome</keyword>
<dbReference type="EC" id="1.1.1.267" evidence="9"/>
<comment type="similarity">
    <text evidence="2 9">Belongs to the DXR family.</text>
</comment>
<dbReference type="FunFam" id="3.40.50.720:FF:000045">
    <property type="entry name" value="1-deoxy-D-xylulose 5-phosphate reductoisomerase"/>
    <property type="match status" value="1"/>
</dbReference>
<organism evidence="13 14">
    <name type="scientific">Alistipes indistinctus YIT 12060</name>
    <dbReference type="NCBI Taxonomy" id="742725"/>
    <lineage>
        <taxon>Bacteria</taxon>
        <taxon>Pseudomonadati</taxon>
        <taxon>Bacteroidota</taxon>
        <taxon>Bacteroidia</taxon>
        <taxon>Bacteroidales</taxon>
        <taxon>Rikenellaceae</taxon>
        <taxon>Alistipes</taxon>
    </lineage>
</organism>
<keyword evidence="7 9" id="KW-0414">Isoprene biosynthesis</keyword>
<feature type="binding site" evidence="9">
    <location>
        <position position="212"/>
    </location>
    <ligand>
        <name>1-deoxy-D-xylulose 5-phosphate</name>
        <dbReference type="ChEBI" id="CHEBI:57792"/>
    </ligand>
</feature>
<feature type="binding site" evidence="9">
    <location>
        <position position="221"/>
    </location>
    <ligand>
        <name>1-deoxy-D-xylulose 5-phosphate</name>
        <dbReference type="ChEBI" id="CHEBI:57792"/>
    </ligand>
</feature>
<dbReference type="Gene3D" id="3.40.50.720">
    <property type="entry name" value="NAD(P)-binding Rossmann-like Domain"/>
    <property type="match status" value="1"/>
</dbReference>
<evidence type="ECO:0000256" key="3">
    <source>
        <dbReference type="ARBA" id="ARBA00022723"/>
    </source>
</evidence>
<gene>
    <name evidence="9" type="primary">dxr</name>
    <name evidence="13" type="ORF">HMPREF9450_00925</name>
</gene>
<reference evidence="13 14" key="1">
    <citation type="submission" date="2011-08" db="EMBL/GenBank/DDBJ databases">
        <title>The Genome Sequence of Alistipes indistinctus YIT 12060.</title>
        <authorList>
            <consortium name="The Broad Institute Genome Sequencing Platform"/>
            <person name="Earl A."/>
            <person name="Ward D."/>
            <person name="Feldgarden M."/>
            <person name="Gevers D."/>
            <person name="Morotomi M."/>
            <person name="Young S.K."/>
            <person name="Zeng Q."/>
            <person name="Gargeya S."/>
            <person name="Fitzgerald M."/>
            <person name="Haas B."/>
            <person name="Abouelleil A."/>
            <person name="Alvarado L."/>
            <person name="Arachchi H.M."/>
            <person name="Berlin A."/>
            <person name="Brown A."/>
            <person name="Chapman S.B."/>
            <person name="Chen Z."/>
            <person name="Dunbar C."/>
            <person name="Freedman E."/>
            <person name="Gearin G."/>
            <person name="Gellesch M."/>
            <person name="Goldberg J."/>
            <person name="Griggs A."/>
            <person name="Gujja S."/>
            <person name="Heiman D."/>
            <person name="Howarth C."/>
            <person name="Larson L."/>
            <person name="Lui A."/>
            <person name="MacDonald P.J.P."/>
            <person name="Montmayeur A."/>
            <person name="Murphy C."/>
            <person name="Neiman D."/>
            <person name="Pearson M."/>
            <person name="Priest M."/>
            <person name="Roberts A."/>
            <person name="Saif S."/>
            <person name="Shea T."/>
            <person name="Shenoy N."/>
            <person name="Sisk P."/>
            <person name="Stolte C."/>
            <person name="Sykes S."/>
            <person name="Wortman J."/>
            <person name="Nusbaum C."/>
            <person name="Birren B."/>
        </authorList>
    </citation>
    <scope>NUCLEOTIDE SEQUENCE [LARGE SCALE GENOMIC DNA]</scope>
    <source>
        <strain evidence="13 14">YIT 12060</strain>
    </source>
</reference>
<dbReference type="UniPathway" id="UPA00056">
    <property type="reaction ID" value="UER00092"/>
</dbReference>
<dbReference type="NCBIfam" id="NF009114">
    <property type="entry name" value="PRK12464.1"/>
    <property type="match status" value="1"/>
</dbReference>
<dbReference type="GO" id="GO:0030145">
    <property type="term" value="F:manganese ion binding"/>
    <property type="evidence" value="ECO:0007669"/>
    <property type="project" value="TreeGrafter"/>
</dbReference>
<feature type="binding site" evidence="9">
    <location>
        <position position="125"/>
    </location>
    <ligand>
        <name>NADPH</name>
        <dbReference type="ChEBI" id="CHEBI:57783"/>
    </ligand>
</feature>
<proteinExistence type="inferred from homology"/>
<dbReference type="EMBL" id="ADLD01000009">
    <property type="protein sequence ID" value="EHB92721.1"/>
    <property type="molecule type" value="Genomic_DNA"/>
</dbReference>
<evidence type="ECO:0000256" key="1">
    <source>
        <dbReference type="ARBA" id="ARBA00005094"/>
    </source>
</evidence>
<dbReference type="SUPFAM" id="SSF51735">
    <property type="entry name" value="NAD(P)-binding Rossmann-fold domains"/>
    <property type="match status" value="1"/>
</dbReference>
<keyword evidence="5 9" id="KW-0560">Oxidoreductase</keyword>
<dbReference type="GO" id="GO:0016853">
    <property type="term" value="F:isomerase activity"/>
    <property type="evidence" value="ECO:0007669"/>
    <property type="project" value="UniProtKB-KW"/>
</dbReference>
<dbReference type="NCBIfam" id="TIGR00243">
    <property type="entry name" value="Dxr"/>
    <property type="match status" value="1"/>
</dbReference>
<evidence type="ECO:0000259" key="12">
    <source>
        <dbReference type="Pfam" id="PF13288"/>
    </source>
</evidence>
<dbReference type="Pfam" id="PF02670">
    <property type="entry name" value="DXP_reductoisom"/>
    <property type="match status" value="1"/>
</dbReference>
<dbReference type="InterPro" id="IPR036291">
    <property type="entry name" value="NAD(P)-bd_dom_sf"/>
</dbReference>